<dbReference type="Pfam" id="PF26022">
    <property type="entry name" value="CC_Liprin_beta"/>
    <property type="match status" value="1"/>
</dbReference>
<evidence type="ECO:0000313" key="5">
    <source>
        <dbReference type="EMBL" id="JAT29991.1"/>
    </source>
</evidence>
<feature type="region of interest" description="Disordered" evidence="3">
    <location>
        <begin position="142"/>
        <end position="181"/>
    </location>
</feature>
<keyword evidence="1" id="KW-0677">Repeat</keyword>
<dbReference type="EMBL" id="GEBQ01009986">
    <property type="protein sequence ID" value="JAT29991.1"/>
    <property type="molecule type" value="Transcribed_RNA"/>
</dbReference>
<feature type="coiled-coil region" evidence="2">
    <location>
        <begin position="267"/>
        <end position="350"/>
    </location>
</feature>
<name>A0A1B6M228_9HEMI</name>
<dbReference type="GO" id="GO:0007528">
    <property type="term" value="P:neuromuscular junction development"/>
    <property type="evidence" value="ECO:0007669"/>
    <property type="project" value="TreeGrafter"/>
</dbReference>
<evidence type="ECO:0000256" key="2">
    <source>
        <dbReference type="SAM" id="Coils"/>
    </source>
</evidence>
<feature type="compositionally biased region" description="Low complexity" evidence="3">
    <location>
        <begin position="84"/>
        <end position="98"/>
    </location>
</feature>
<gene>
    <name evidence="5" type="ORF">g.36363</name>
</gene>
<reference evidence="5" key="1">
    <citation type="submission" date="2015-11" db="EMBL/GenBank/DDBJ databases">
        <title>De novo transcriptome assembly of four potential Pierce s Disease insect vectors from Arizona vineyards.</title>
        <authorList>
            <person name="Tassone E.E."/>
        </authorList>
    </citation>
    <scope>NUCLEOTIDE SEQUENCE</scope>
</reference>
<organism evidence="5">
    <name type="scientific">Graphocephala atropunctata</name>
    <dbReference type="NCBI Taxonomy" id="36148"/>
    <lineage>
        <taxon>Eukaryota</taxon>
        <taxon>Metazoa</taxon>
        <taxon>Ecdysozoa</taxon>
        <taxon>Arthropoda</taxon>
        <taxon>Hexapoda</taxon>
        <taxon>Insecta</taxon>
        <taxon>Pterygota</taxon>
        <taxon>Neoptera</taxon>
        <taxon>Paraneoptera</taxon>
        <taxon>Hemiptera</taxon>
        <taxon>Auchenorrhyncha</taxon>
        <taxon>Membracoidea</taxon>
        <taxon>Cicadellidae</taxon>
        <taxon>Cicadellinae</taxon>
        <taxon>Cicadellini</taxon>
        <taxon>Graphocephala</taxon>
    </lineage>
</organism>
<dbReference type="AlphaFoldDB" id="A0A1B6M228"/>
<dbReference type="InterPro" id="IPR029515">
    <property type="entry name" value="Liprin"/>
</dbReference>
<feature type="compositionally biased region" description="Polar residues" evidence="3">
    <location>
        <begin position="72"/>
        <end position="83"/>
    </location>
</feature>
<evidence type="ECO:0000256" key="1">
    <source>
        <dbReference type="ARBA" id="ARBA00022737"/>
    </source>
</evidence>
<feature type="region of interest" description="Disordered" evidence="3">
    <location>
        <begin position="18"/>
        <end position="108"/>
    </location>
</feature>
<evidence type="ECO:0000256" key="3">
    <source>
        <dbReference type="SAM" id="MobiDB-lite"/>
    </source>
</evidence>
<feature type="non-terminal residue" evidence="5">
    <location>
        <position position="410"/>
    </location>
</feature>
<proteinExistence type="predicted"/>
<feature type="region of interest" description="Disordered" evidence="3">
    <location>
        <begin position="358"/>
        <end position="410"/>
    </location>
</feature>
<feature type="domain" description="Liprin-beta-1/2 coiled-coil" evidence="4">
    <location>
        <begin position="265"/>
        <end position="361"/>
    </location>
</feature>
<accession>A0A1B6M228</accession>
<sequence>MVRSGPVVAAAVAMLEQQTSHTTGAAQGLRRIGAVSVLPRRSASTTDSDGDSSSEDRQRSEEPPPTVKTGDSAEQQSAAQTWTDSAHSVSSEETSSASETDENHRDEHNTTACDEDFQWIQNCAEPDTIKPEPQEMQDKFNDLYTSNSMDPGKPVTYRNKSSGSLRGNRRERDGKAKSSSIYPRYHSPSRNFYADSLCYNCSTSCQDVRHHKDPHRYGSSPGLDCHWLGQPYGCYPCHHRNVSPYYCDQLYSQYRYFKSSTDVEEVVRRLEGDKERLSLQVTVLTEQIDAQAEKIADLEKALDERKKQIHSAEDVLSREMLTRSSLETQKLELLALVTELKRQHAALERENCELRDRLAEERRRNKPPIIPRNSPFPASTPNQIPVRGVSPSPSPIINNCVSPRKVTEHH</sequence>
<dbReference type="PANTHER" id="PTHR12587">
    <property type="entry name" value="LAR INTERACTING PROTEIN LIP -RELATED PROTEIN"/>
    <property type="match status" value="1"/>
</dbReference>
<keyword evidence="2" id="KW-0175">Coiled coil</keyword>
<protein>
    <recommendedName>
        <fullName evidence="4">Liprin-beta-1/2 coiled-coil domain-containing protein</fullName>
    </recommendedName>
</protein>
<dbReference type="PANTHER" id="PTHR12587:SF14">
    <property type="entry name" value="AT31531P"/>
    <property type="match status" value="1"/>
</dbReference>
<evidence type="ECO:0000259" key="4">
    <source>
        <dbReference type="Pfam" id="PF26022"/>
    </source>
</evidence>
<dbReference type="InterPro" id="IPR058914">
    <property type="entry name" value="LIPB1/2_CC"/>
</dbReference>
<dbReference type="GO" id="GO:0048786">
    <property type="term" value="C:presynaptic active zone"/>
    <property type="evidence" value="ECO:0007669"/>
    <property type="project" value="TreeGrafter"/>
</dbReference>